<evidence type="ECO:0000313" key="2">
    <source>
        <dbReference type="EMBL" id="SPP93086.1"/>
    </source>
</evidence>
<feature type="transmembrane region" description="Helical" evidence="1">
    <location>
        <begin position="12"/>
        <end position="29"/>
    </location>
</feature>
<protein>
    <submittedName>
        <fullName evidence="2">Uncharacterized protein</fullName>
    </submittedName>
</protein>
<sequence>MKQTVSSNVARGGTVLLIGIFVPVLPSAASAHTGFFVVAWGAMAVGAFEFFPGLLPSGSPGD</sequence>
<evidence type="ECO:0000313" key="3">
    <source>
        <dbReference type="Proteomes" id="UP000246085"/>
    </source>
</evidence>
<evidence type="ECO:0000256" key="1">
    <source>
        <dbReference type="SAM" id="Phobius"/>
    </source>
</evidence>
<organism evidence="2 3">
    <name type="scientific">Bradyrhizobium vignae</name>
    <dbReference type="NCBI Taxonomy" id="1549949"/>
    <lineage>
        <taxon>Bacteria</taxon>
        <taxon>Pseudomonadati</taxon>
        <taxon>Pseudomonadota</taxon>
        <taxon>Alphaproteobacteria</taxon>
        <taxon>Hyphomicrobiales</taxon>
        <taxon>Nitrobacteraceae</taxon>
        <taxon>Bradyrhizobium</taxon>
    </lineage>
</organism>
<keyword evidence="1" id="KW-0472">Membrane</keyword>
<dbReference type="Proteomes" id="UP000246085">
    <property type="component" value="Chromosome BRAD3257"/>
</dbReference>
<accession>A0A2U3PVD7</accession>
<keyword evidence="1" id="KW-1133">Transmembrane helix</keyword>
<dbReference type="RefSeq" id="WP_145986990.1">
    <property type="nucleotide sequence ID" value="NZ_LS398110.1"/>
</dbReference>
<dbReference type="KEGG" id="bvz:BRAD3257_1984"/>
<reference evidence="2 3" key="1">
    <citation type="submission" date="2018-03" db="EMBL/GenBank/DDBJ databases">
        <authorList>
            <person name="Gully D."/>
        </authorList>
    </citation>
    <scope>NUCLEOTIDE SEQUENCE [LARGE SCALE GENOMIC DNA]</scope>
    <source>
        <strain evidence="2">ORS3257</strain>
    </source>
</reference>
<name>A0A2U3PVD7_9BRAD</name>
<dbReference type="AlphaFoldDB" id="A0A2U3PVD7"/>
<proteinExistence type="predicted"/>
<dbReference type="EMBL" id="LS398110">
    <property type="protein sequence ID" value="SPP93086.1"/>
    <property type="molecule type" value="Genomic_DNA"/>
</dbReference>
<feature type="transmembrane region" description="Helical" evidence="1">
    <location>
        <begin position="35"/>
        <end position="55"/>
    </location>
</feature>
<keyword evidence="1" id="KW-0812">Transmembrane</keyword>
<gene>
    <name evidence="2" type="ORF">BRAD3257_1984</name>
</gene>